<dbReference type="EMBL" id="JAPJUH010000007">
    <property type="protein sequence ID" value="MCX3267205.1"/>
    <property type="molecule type" value="Genomic_DNA"/>
</dbReference>
<accession>A0A9X3IBA2</accession>
<sequence length="435" mass="51839">MDKLLTIAGKPMDRFYKLPFEKGGRVLRQQVLEAHTDHRVAENQYYLYDKDIISFKRGLVTMEVSQIDEKWTIYKPARIYFKVEYDHLLISCTLDTDCTYLSWNVYLALSVMMRKGAVDFNPYYWPACYDQTTGRLKFIKIFNDRQGFNIELRKGFTGLFRPDDPFPLLDGRQTMKRDTRQATTHTLTSTGRGVGYCLAHTSLQHYGSHHYPFLIPYVFKSNADRRTVKSFERFVSIEADLDGITLSPEQKTLNERSFEMRSIAPLHTWTDRYTPEKEKEAEEKNAAHRKALHMHWNKVLPLLAAQSFTHYWFTFSMRHIKDRPAKRSMERMTFSIEMPRLSFLLSDKGDYFELFLRFKIAGKLMLFHNDRQALPLVRSQAQPELWYLLEAEMDAEVVAFFCEFRCKIQVPKDYYEEHFERYVRQLETYYELERR</sequence>
<organism evidence="1 2">
    <name type="scientific">Pedobacter agri</name>
    <dbReference type="NCBI Taxonomy" id="454586"/>
    <lineage>
        <taxon>Bacteria</taxon>
        <taxon>Pseudomonadati</taxon>
        <taxon>Bacteroidota</taxon>
        <taxon>Sphingobacteriia</taxon>
        <taxon>Sphingobacteriales</taxon>
        <taxon>Sphingobacteriaceae</taxon>
        <taxon>Pedobacter</taxon>
    </lineage>
</organism>
<comment type="caution">
    <text evidence="1">The sequence shown here is derived from an EMBL/GenBank/DDBJ whole genome shotgun (WGS) entry which is preliminary data.</text>
</comment>
<dbReference type="AlphaFoldDB" id="A0A9X3IBA2"/>
<gene>
    <name evidence="1" type="ORF">OQZ29_20760</name>
</gene>
<evidence type="ECO:0000313" key="2">
    <source>
        <dbReference type="Proteomes" id="UP001142592"/>
    </source>
</evidence>
<name>A0A9X3IBA2_9SPHI</name>
<proteinExistence type="predicted"/>
<dbReference type="Proteomes" id="UP001142592">
    <property type="component" value="Unassembled WGS sequence"/>
</dbReference>
<keyword evidence="2" id="KW-1185">Reference proteome</keyword>
<dbReference type="RefSeq" id="WP_010603130.1">
    <property type="nucleotide sequence ID" value="NZ_JAPJUH010000007.1"/>
</dbReference>
<reference evidence="1" key="1">
    <citation type="submission" date="2022-11" db="EMBL/GenBank/DDBJ databases">
        <authorList>
            <person name="Graham C."/>
            <person name="Newman J.D."/>
        </authorList>
    </citation>
    <scope>NUCLEOTIDE SEQUENCE</scope>
    <source>
        <strain evidence="1">DSM 19486</strain>
    </source>
</reference>
<evidence type="ECO:0000313" key="1">
    <source>
        <dbReference type="EMBL" id="MCX3267205.1"/>
    </source>
</evidence>
<protein>
    <submittedName>
        <fullName evidence="1">Uncharacterized protein</fullName>
    </submittedName>
</protein>